<evidence type="ECO:0000256" key="1">
    <source>
        <dbReference type="SAM" id="Phobius"/>
    </source>
</evidence>
<comment type="caution">
    <text evidence="2">The sequence shown here is derived from an EMBL/GenBank/DDBJ whole genome shotgun (WGS) entry which is preliminary data.</text>
</comment>
<feature type="transmembrane region" description="Helical" evidence="1">
    <location>
        <begin position="210"/>
        <end position="228"/>
    </location>
</feature>
<reference evidence="2 3" key="1">
    <citation type="journal article" date="2016" name="Nat. Commun.">
        <title>Extremotolerant tardigrade genome and improved radiotolerance of human cultured cells by tardigrade-unique protein.</title>
        <authorList>
            <person name="Hashimoto T."/>
            <person name="Horikawa D.D."/>
            <person name="Saito Y."/>
            <person name="Kuwahara H."/>
            <person name="Kozuka-Hata H."/>
            <person name="Shin-I T."/>
            <person name="Minakuchi Y."/>
            <person name="Ohishi K."/>
            <person name="Motoyama A."/>
            <person name="Aizu T."/>
            <person name="Enomoto A."/>
            <person name="Kondo K."/>
            <person name="Tanaka S."/>
            <person name="Hara Y."/>
            <person name="Koshikawa S."/>
            <person name="Sagara H."/>
            <person name="Miura T."/>
            <person name="Yokobori S."/>
            <person name="Miyagawa K."/>
            <person name="Suzuki Y."/>
            <person name="Kubo T."/>
            <person name="Oyama M."/>
            <person name="Kohara Y."/>
            <person name="Fujiyama A."/>
            <person name="Arakawa K."/>
            <person name="Katayama T."/>
            <person name="Toyoda A."/>
            <person name="Kunieda T."/>
        </authorList>
    </citation>
    <scope>NUCLEOTIDE SEQUENCE [LARGE SCALE GENOMIC DNA]</scope>
    <source>
        <strain evidence="2 3">YOKOZUNA-1</strain>
    </source>
</reference>
<keyword evidence="1" id="KW-0472">Membrane</keyword>
<dbReference type="AlphaFoldDB" id="A0A1D1W2B1"/>
<sequence length="242" mass="27258">MKSASVQSLCATTERELDLPEVFTNVNGHARSRRDSGLLTSSNSGPYKSSFNGKPFRWQDRPQSSLELLQEIDELCKVPERLPGFKVYSRSPSRKKRRGFRFPVPSMSNIVRVYTPFVGVCSYEALSLHLVHKAIFTPRFFGDHNLWIVNSLLYTSHIGIGLYIYNSPPVCFAAVYNRLMYSVFGSVVFNFGSLLLWSTLGNNVSRFHPAAKLLLAASCASTLLYVGADYLHFLCAWMRGQP</sequence>
<keyword evidence="1" id="KW-1133">Transmembrane helix</keyword>
<organism evidence="2 3">
    <name type="scientific">Ramazzottius varieornatus</name>
    <name type="common">Water bear</name>
    <name type="synonym">Tardigrade</name>
    <dbReference type="NCBI Taxonomy" id="947166"/>
    <lineage>
        <taxon>Eukaryota</taxon>
        <taxon>Metazoa</taxon>
        <taxon>Ecdysozoa</taxon>
        <taxon>Tardigrada</taxon>
        <taxon>Eutardigrada</taxon>
        <taxon>Parachela</taxon>
        <taxon>Hypsibioidea</taxon>
        <taxon>Ramazzottiidae</taxon>
        <taxon>Ramazzottius</taxon>
    </lineage>
</organism>
<keyword evidence="1" id="KW-0812">Transmembrane</keyword>
<protein>
    <submittedName>
        <fullName evidence="2">Uncharacterized protein</fullName>
    </submittedName>
</protein>
<proteinExistence type="predicted"/>
<gene>
    <name evidence="2" type="primary">RvY_17501-1</name>
    <name evidence="2" type="synonym">RvY_17501.1</name>
    <name evidence="2" type="ORF">RvY_17501</name>
</gene>
<evidence type="ECO:0000313" key="3">
    <source>
        <dbReference type="Proteomes" id="UP000186922"/>
    </source>
</evidence>
<keyword evidence="3" id="KW-1185">Reference proteome</keyword>
<feature type="transmembrane region" description="Helical" evidence="1">
    <location>
        <begin position="178"/>
        <end position="198"/>
    </location>
</feature>
<dbReference type="PANTHER" id="PTHR38640">
    <property type="entry name" value="GEO09659P1"/>
    <property type="match status" value="1"/>
</dbReference>
<accession>A0A1D1W2B1</accession>
<dbReference type="OrthoDB" id="5915502at2759"/>
<dbReference type="PANTHER" id="PTHR38640:SF1">
    <property type="entry name" value="GEO09659P1"/>
    <property type="match status" value="1"/>
</dbReference>
<dbReference type="STRING" id="947166.A0A1D1W2B1"/>
<name>A0A1D1W2B1_RAMVA</name>
<dbReference type="Proteomes" id="UP000186922">
    <property type="component" value="Unassembled WGS sequence"/>
</dbReference>
<dbReference type="EMBL" id="BDGG01000015">
    <property type="protein sequence ID" value="GAV07690.1"/>
    <property type="molecule type" value="Genomic_DNA"/>
</dbReference>
<evidence type="ECO:0000313" key="2">
    <source>
        <dbReference type="EMBL" id="GAV07690.1"/>
    </source>
</evidence>
<feature type="transmembrane region" description="Helical" evidence="1">
    <location>
        <begin position="146"/>
        <end position="166"/>
    </location>
</feature>